<dbReference type="CDD" id="cd04186">
    <property type="entry name" value="GT_2_like_c"/>
    <property type="match status" value="1"/>
</dbReference>
<gene>
    <name evidence="2" type="ORF">COV30_02165</name>
</gene>
<evidence type="ECO:0000313" key="3">
    <source>
        <dbReference type="Proteomes" id="UP000230208"/>
    </source>
</evidence>
<reference evidence="2 3" key="1">
    <citation type="submission" date="2017-09" db="EMBL/GenBank/DDBJ databases">
        <title>Depth-based differentiation of microbial function through sediment-hosted aquifers and enrichment of novel symbionts in the deep terrestrial subsurface.</title>
        <authorList>
            <person name="Probst A.J."/>
            <person name="Ladd B."/>
            <person name="Jarett J.K."/>
            <person name="Geller-Mcgrath D.E."/>
            <person name="Sieber C.M."/>
            <person name="Emerson J.B."/>
            <person name="Anantharaman K."/>
            <person name="Thomas B.C."/>
            <person name="Malmstrom R."/>
            <person name="Stieglmeier M."/>
            <person name="Klingl A."/>
            <person name="Woyke T."/>
            <person name="Ryan C.M."/>
            <person name="Banfield J.F."/>
        </authorList>
    </citation>
    <scope>NUCLEOTIDE SEQUENCE [LARGE SCALE GENOMIC DNA]</scope>
    <source>
        <strain evidence="2">CG10_big_fil_rev_8_21_14_0_10_37_15</strain>
    </source>
</reference>
<feature type="domain" description="Glycosyltransferase 2-like" evidence="1">
    <location>
        <begin position="3"/>
        <end position="131"/>
    </location>
</feature>
<dbReference type="EMBL" id="PCXP01000023">
    <property type="protein sequence ID" value="PIR41749.1"/>
    <property type="molecule type" value="Genomic_DNA"/>
</dbReference>
<sequence>MLSINILSYKNPALLRLCLNSLKKSLPKNLDCEIIVVDNASTEKTRSVVEYEFKDAFSAIKIVPLKINAGYTRGVNEGIRASKGEFMLYINQDIVVIPETIENLLDYFKKNPKIGLLGPGLLNFDESHQNSCFRFYNPLTILFRRMPYLPFAKKNLDRFLMKDVDLSKPLKTDWISGAAFLVSKPAINKVGLMDENLFHYFSDVDWSRRFWENGYEVIYYPTAKLYHYHGQGSRGRFGLLDVLFNKQTRWHIIDGIKYFIKYKFKNINYGIKSTI</sequence>
<dbReference type="SUPFAM" id="SSF53448">
    <property type="entry name" value="Nucleotide-diphospho-sugar transferases"/>
    <property type="match status" value="1"/>
</dbReference>
<comment type="caution">
    <text evidence="2">The sequence shown here is derived from an EMBL/GenBank/DDBJ whole genome shotgun (WGS) entry which is preliminary data.</text>
</comment>
<dbReference type="Pfam" id="PF00535">
    <property type="entry name" value="Glycos_transf_2"/>
    <property type="match status" value="1"/>
</dbReference>
<dbReference type="PANTHER" id="PTHR43179">
    <property type="entry name" value="RHAMNOSYLTRANSFERASE WBBL"/>
    <property type="match status" value="1"/>
</dbReference>
<dbReference type="Gene3D" id="3.90.550.10">
    <property type="entry name" value="Spore Coat Polysaccharide Biosynthesis Protein SpsA, Chain A"/>
    <property type="match status" value="1"/>
</dbReference>
<accession>A0A2H0R5E2</accession>
<organism evidence="2 3">
    <name type="scientific">Candidatus Yanofskybacteria bacterium CG10_big_fil_rev_8_21_14_0_10_37_15</name>
    <dbReference type="NCBI Taxonomy" id="1975097"/>
    <lineage>
        <taxon>Bacteria</taxon>
        <taxon>Candidatus Yanofskyibacteriota</taxon>
    </lineage>
</organism>
<evidence type="ECO:0000259" key="1">
    <source>
        <dbReference type="Pfam" id="PF00535"/>
    </source>
</evidence>
<evidence type="ECO:0000313" key="2">
    <source>
        <dbReference type="EMBL" id="PIR41749.1"/>
    </source>
</evidence>
<dbReference type="Proteomes" id="UP000230208">
    <property type="component" value="Unassembled WGS sequence"/>
</dbReference>
<proteinExistence type="predicted"/>
<dbReference type="InterPro" id="IPR029044">
    <property type="entry name" value="Nucleotide-diphossugar_trans"/>
</dbReference>
<dbReference type="AlphaFoldDB" id="A0A2H0R5E2"/>
<protein>
    <recommendedName>
        <fullName evidence="1">Glycosyltransferase 2-like domain-containing protein</fullName>
    </recommendedName>
</protein>
<dbReference type="PANTHER" id="PTHR43179:SF7">
    <property type="entry name" value="RHAMNOSYLTRANSFERASE WBBL"/>
    <property type="match status" value="1"/>
</dbReference>
<name>A0A2H0R5E2_9BACT</name>
<dbReference type="InterPro" id="IPR001173">
    <property type="entry name" value="Glyco_trans_2-like"/>
</dbReference>